<keyword evidence="6 7" id="KW-0472">Membrane</keyword>
<protein>
    <submittedName>
        <fullName evidence="8">ABC transporter permease</fullName>
    </submittedName>
</protein>
<evidence type="ECO:0000256" key="2">
    <source>
        <dbReference type="ARBA" id="ARBA00007556"/>
    </source>
</evidence>
<evidence type="ECO:0000256" key="3">
    <source>
        <dbReference type="ARBA" id="ARBA00022448"/>
    </source>
</evidence>
<evidence type="ECO:0000256" key="6">
    <source>
        <dbReference type="ARBA" id="ARBA00023136"/>
    </source>
</evidence>
<dbReference type="InterPro" id="IPR003453">
    <property type="entry name" value="ABC_MlaE_roteobac"/>
</dbReference>
<accession>A0A538UD86</accession>
<evidence type="ECO:0000256" key="5">
    <source>
        <dbReference type="ARBA" id="ARBA00022989"/>
    </source>
</evidence>
<feature type="transmembrane region" description="Helical" evidence="7">
    <location>
        <begin position="202"/>
        <end position="225"/>
    </location>
</feature>
<dbReference type="Pfam" id="PF02405">
    <property type="entry name" value="MlaE"/>
    <property type="match status" value="1"/>
</dbReference>
<proteinExistence type="inferred from homology"/>
<evidence type="ECO:0000256" key="4">
    <source>
        <dbReference type="ARBA" id="ARBA00022692"/>
    </source>
</evidence>
<feature type="transmembrane region" description="Helical" evidence="7">
    <location>
        <begin position="60"/>
        <end position="80"/>
    </location>
</feature>
<feature type="transmembrane region" description="Helical" evidence="7">
    <location>
        <begin position="168"/>
        <end position="190"/>
    </location>
</feature>
<feature type="transmembrane region" description="Helical" evidence="7">
    <location>
        <begin position="237"/>
        <end position="261"/>
    </location>
</feature>
<keyword evidence="3" id="KW-0813">Transport</keyword>
<name>A0A538UD86_UNCEI</name>
<dbReference type="NCBIfam" id="TIGR00056">
    <property type="entry name" value="MlaE family lipid ABC transporter permease subunit"/>
    <property type="match status" value="1"/>
</dbReference>
<comment type="subcellular location">
    <subcellularLocation>
        <location evidence="1">Membrane</location>
        <topology evidence="1">Multi-pass membrane protein</topology>
    </subcellularLocation>
</comment>
<keyword evidence="5 7" id="KW-1133">Transmembrane helix</keyword>
<gene>
    <name evidence="8" type="ORF">E6K81_02525</name>
</gene>
<reference evidence="8 9" key="1">
    <citation type="journal article" date="2019" name="Nat. Microbiol.">
        <title>Mediterranean grassland soil C-N compound turnover is dependent on rainfall and depth, and is mediated by genomically divergent microorganisms.</title>
        <authorList>
            <person name="Diamond S."/>
            <person name="Andeer P.F."/>
            <person name="Li Z."/>
            <person name="Crits-Christoph A."/>
            <person name="Burstein D."/>
            <person name="Anantharaman K."/>
            <person name="Lane K.R."/>
            <person name="Thomas B.C."/>
            <person name="Pan C."/>
            <person name="Northen T.R."/>
            <person name="Banfield J.F."/>
        </authorList>
    </citation>
    <scope>NUCLEOTIDE SEQUENCE [LARGE SCALE GENOMIC DNA]</scope>
    <source>
        <strain evidence="8">WS_11</strain>
    </source>
</reference>
<comment type="caution">
    <text evidence="8">The sequence shown here is derived from an EMBL/GenBank/DDBJ whole genome shotgun (WGS) entry which is preliminary data.</text>
</comment>
<dbReference type="Proteomes" id="UP000319771">
    <property type="component" value="Unassembled WGS sequence"/>
</dbReference>
<dbReference type="GO" id="GO:0043190">
    <property type="term" value="C:ATP-binding cassette (ABC) transporter complex"/>
    <property type="evidence" value="ECO:0007669"/>
    <property type="project" value="InterPro"/>
</dbReference>
<sequence>MEDFLPARGVRFVRRRAFDWVAEVGRVTLMLRDVVRFLIPGLRSFGRLVQQMNAIGVGSLWLVVVVSLFTGAVAAVQAAYQFTAVVPMRYLGSVILRSVIIELGPVLTALVIGGRVGASIAAELGTMKVTEQIDALRAMAIHPVRYLVVPRVVAAVIMLPIITIFSDAIAIFGGYVVAITSIGVSSHTYTQSLKDFFLMKDLWSGLIKSFFFGGIIGTMGCFHGFATEGGAEGVGLATTHAVVASCVLVLISDYVLANVLFRFIFAA</sequence>
<dbReference type="PANTHER" id="PTHR30188:SF4">
    <property type="entry name" value="PROTEIN TRIGALACTOSYLDIACYLGLYCEROL 1, CHLOROPLASTIC"/>
    <property type="match status" value="1"/>
</dbReference>
<keyword evidence="4 7" id="KW-0812">Transmembrane</keyword>
<feature type="transmembrane region" description="Helical" evidence="7">
    <location>
        <begin position="100"/>
        <end position="122"/>
    </location>
</feature>
<feature type="transmembrane region" description="Helical" evidence="7">
    <location>
        <begin position="143"/>
        <end position="162"/>
    </location>
</feature>
<evidence type="ECO:0000313" key="9">
    <source>
        <dbReference type="Proteomes" id="UP000319771"/>
    </source>
</evidence>
<evidence type="ECO:0000313" key="8">
    <source>
        <dbReference type="EMBL" id="TMQ73868.1"/>
    </source>
</evidence>
<comment type="similarity">
    <text evidence="2 7">Belongs to the MlaE permease family.</text>
</comment>
<dbReference type="InterPro" id="IPR030802">
    <property type="entry name" value="Permease_MalE"/>
</dbReference>
<dbReference type="EMBL" id="VBPB01000036">
    <property type="protein sequence ID" value="TMQ73868.1"/>
    <property type="molecule type" value="Genomic_DNA"/>
</dbReference>
<organism evidence="8 9">
    <name type="scientific">Eiseniibacteriota bacterium</name>
    <dbReference type="NCBI Taxonomy" id="2212470"/>
    <lineage>
        <taxon>Bacteria</taxon>
        <taxon>Candidatus Eiseniibacteriota</taxon>
    </lineage>
</organism>
<dbReference type="AlphaFoldDB" id="A0A538UD86"/>
<dbReference type="GO" id="GO:0005548">
    <property type="term" value="F:phospholipid transporter activity"/>
    <property type="evidence" value="ECO:0007669"/>
    <property type="project" value="TreeGrafter"/>
</dbReference>
<dbReference type="PANTHER" id="PTHR30188">
    <property type="entry name" value="ABC TRANSPORTER PERMEASE PROTEIN-RELATED"/>
    <property type="match status" value="1"/>
</dbReference>
<evidence type="ECO:0000256" key="7">
    <source>
        <dbReference type="RuleBase" id="RU362044"/>
    </source>
</evidence>
<evidence type="ECO:0000256" key="1">
    <source>
        <dbReference type="ARBA" id="ARBA00004141"/>
    </source>
</evidence>